<dbReference type="RefSeq" id="WP_089896600.1">
    <property type="nucleotide sequence ID" value="NZ_FOJG01000001.1"/>
</dbReference>
<protein>
    <recommendedName>
        <fullName evidence="6">FecR protein</fullName>
    </recommendedName>
</protein>
<evidence type="ECO:0000259" key="2">
    <source>
        <dbReference type="Pfam" id="PF04773"/>
    </source>
</evidence>
<proteinExistence type="predicted"/>
<dbReference type="PANTHER" id="PTHR30273">
    <property type="entry name" value="PERIPLASMIC SIGNAL SENSOR AND SIGMA FACTOR ACTIVATOR FECR-RELATED"/>
    <property type="match status" value="1"/>
</dbReference>
<keyword evidence="5" id="KW-1185">Reference proteome</keyword>
<dbReference type="Pfam" id="PF04773">
    <property type="entry name" value="FecR"/>
    <property type="match status" value="1"/>
</dbReference>
<dbReference type="STRING" id="29529.SAMN04488122_3362"/>
<dbReference type="GO" id="GO:0016989">
    <property type="term" value="F:sigma factor antagonist activity"/>
    <property type="evidence" value="ECO:0007669"/>
    <property type="project" value="TreeGrafter"/>
</dbReference>
<dbReference type="PANTHER" id="PTHR30273:SF2">
    <property type="entry name" value="PROTEIN FECR"/>
    <property type="match status" value="1"/>
</dbReference>
<dbReference type="InterPro" id="IPR032508">
    <property type="entry name" value="FecR_C"/>
</dbReference>
<reference evidence="5" key="1">
    <citation type="submission" date="2016-10" db="EMBL/GenBank/DDBJ databases">
        <authorList>
            <person name="Varghese N."/>
            <person name="Submissions S."/>
        </authorList>
    </citation>
    <scope>NUCLEOTIDE SEQUENCE [LARGE SCALE GENOMIC DNA]</scope>
    <source>
        <strain evidence="5">DSM 3695</strain>
    </source>
</reference>
<feature type="domain" description="Protein FecR C-terminal" evidence="3">
    <location>
        <begin position="321"/>
        <end position="388"/>
    </location>
</feature>
<evidence type="ECO:0000313" key="5">
    <source>
        <dbReference type="Proteomes" id="UP000199310"/>
    </source>
</evidence>
<dbReference type="OrthoDB" id="622631at2"/>
<evidence type="ECO:0000313" key="4">
    <source>
        <dbReference type="EMBL" id="SEW44664.1"/>
    </source>
</evidence>
<name>A0A1I0RTN1_9BACT</name>
<sequence length="391" mass="42450">MQRARWEYLLKQVYDQNATAEEQAALQEALRNAPPGEPDETLMDDLMAKHTTVQALAPAAADALFNDVLSRLQEPVTARKTRVVPFRWQWAAAAVFLLMGGAGAYHLLAPTAIKVNTIARADVMPGTNKAVLTLADGSHVALDSTGQQVILQGNTAIRQNHGALLYEAGSTADAITWNTLSTPRGGQFRLVLPDGTTVWLNAASSVRYPTAFSGKERQVIVTGEAYFEVAPMAGKPFRVSLPSGVTIDVLGTSFNVNAYTEENSIQTTLADGKVQVSQGQSKALLQPGAQAAIVPGQTTIAVTRLSPARLSQVLAWKNGIFDFEQVDLETAMRQIARWYDVQVIYKGAIPHRLFGGELSRSLRLSDIVEVMHMMKVNVTIEEGKKLIIQPS</sequence>
<dbReference type="Pfam" id="PF16344">
    <property type="entry name" value="FecR_C"/>
    <property type="match status" value="1"/>
</dbReference>
<accession>A0A1I0RTN1</accession>
<keyword evidence="1" id="KW-1133">Transmembrane helix</keyword>
<dbReference type="Gene3D" id="2.60.120.1440">
    <property type="match status" value="1"/>
</dbReference>
<gene>
    <name evidence="4" type="ORF">SAMN04488122_3362</name>
</gene>
<dbReference type="AlphaFoldDB" id="A0A1I0RTN1"/>
<dbReference type="EMBL" id="FOJG01000001">
    <property type="protein sequence ID" value="SEW44664.1"/>
    <property type="molecule type" value="Genomic_DNA"/>
</dbReference>
<evidence type="ECO:0000259" key="3">
    <source>
        <dbReference type="Pfam" id="PF16344"/>
    </source>
</evidence>
<feature type="domain" description="FecR protein" evidence="2">
    <location>
        <begin position="179"/>
        <end position="275"/>
    </location>
</feature>
<dbReference type="InterPro" id="IPR006860">
    <property type="entry name" value="FecR"/>
</dbReference>
<keyword evidence="1" id="KW-0812">Transmembrane</keyword>
<organism evidence="4 5">
    <name type="scientific">Chitinophaga arvensicola</name>
    <dbReference type="NCBI Taxonomy" id="29529"/>
    <lineage>
        <taxon>Bacteria</taxon>
        <taxon>Pseudomonadati</taxon>
        <taxon>Bacteroidota</taxon>
        <taxon>Chitinophagia</taxon>
        <taxon>Chitinophagales</taxon>
        <taxon>Chitinophagaceae</taxon>
        <taxon>Chitinophaga</taxon>
    </lineage>
</organism>
<dbReference type="Proteomes" id="UP000199310">
    <property type="component" value="Unassembled WGS sequence"/>
</dbReference>
<dbReference type="InterPro" id="IPR012373">
    <property type="entry name" value="Ferrdict_sens_TM"/>
</dbReference>
<keyword evidence="1" id="KW-0472">Membrane</keyword>
<evidence type="ECO:0000256" key="1">
    <source>
        <dbReference type="SAM" id="Phobius"/>
    </source>
</evidence>
<feature type="transmembrane region" description="Helical" evidence="1">
    <location>
        <begin position="88"/>
        <end position="108"/>
    </location>
</feature>
<evidence type="ECO:0008006" key="6">
    <source>
        <dbReference type="Google" id="ProtNLM"/>
    </source>
</evidence>
<dbReference type="Gene3D" id="3.55.50.30">
    <property type="match status" value="1"/>
</dbReference>